<evidence type="ECO:0000313" key="4">
    <source>
        <dbReference type="Proteomes" id="UP001231616"/>
    </source>
</evidence>
<dbReference type="PROSITE" id="PS51371">
    <property type="entry name" value="CBS"/>
    <property type="match status" value="1"/>
</dbReference>
<keyword evidence="1" id="KW-0129">CBS domain</keyword>
<gene>
    <name evidence="3" type="ORF">Q3O60_10290</name>
</gene>
<comment type="caution">
    <text evidence="3">The sequence shown here is derived from an EMBL/GenBank/DDBJ whole genome shotgun (WGS) entry which is preliminary data.</text>
</comment>
<dbReference type="Pfam" id="PF00571">
    <property type="entry name" value="CBS"/>
    <property type="match status" value="2"/>
</dbReference>
<evidence type="ECO:0000256" key="1">
    <source>
        <dbReference type="PROSITE-ProRule" id="PRU00703"/>
    </source>
</evidence>
<evidence type="ECO:0000259" key="2">
    <source>
        <dbReference type="PROSITE" id="PS51371"/>
    </source>
</evidence>
<dbReference type="EMBL" id="JAUZVZ010000012">
    <property type="protein sequence ID" value="MDP4536577.1"/>
    <property type="molecule type" value="Genomic_DNA"/>
</dbReference>
<accession>A0ABT9GZV4</accession>
<feature type="domain" description="CBS" evidence="2">
    <location>
        <begin position="112"/>
        <end position="175"/>
    </location>
</feature>
<evidence type="ECO:0000313" key="3">
    <source>
        <dbReference type="EMBL" id="MDP4536577.1"/>
    </source>
</evidence>
<name>A0ABT9GZV4_9GAMM</name>
<reference evidence="3 4" key="1">
    <citation type="submission" date="2023-08" db="EMBL/GenBank/DDBJ databases">
        <authorList>
            <person name="Joshi A."/>
            <person name="Thite S."/>
        </authorList>
    </citation>
    <scope>NUCLEOTIDE SEQUENCE [LARGE SCALE GENOMIC DNA]</scope>
    <source>
        <strain evidence="3 4">AC40</strain>
    </source>
</reference>
<keyword evidence="4" id="KW-1185">Reference proteome</keyword>
<dbReference type="Proteomes" id="UP001231616">
    <property type="component" value="Unassembled WGS sequence"/>
</dbReference>
<sequence>MKPLTLYPLDAQDHLVQPDDFISTEISSELKTPALSWLTDFKQHRPTMLEADTLATDALMMLEREHSHLKLVVDEKEALLGLISSRQLSAQSIMRRVVLGEARSEITVRDLMLTRQQLKAFAYQDLARSTIGEVLKTLQREGEAYCLVLDRDNHQIRGVLSSEDIAARLQLPKQLSPAPTFLQLCDSVFA</sequence>
<dbReference type="InterPro" id="IPR046342">
    <property type="entry name" value="CBS_dom_sf"/>
</dbReference>
<protein>
    <submittedName>
        <fullName evidence="3">CBS domain-containing protein</fullName>
    </submittedName>
</protein>
<dbReference type="SUPFAM" id="SSF54631">
    <property type="entry name" value="CBS-domain pair"/>
    <property type="match status" value="1"/>
</dbReference>
<organism evidence="3 4">
    <name type="scientific">Alkalimonas collagenimarina</name>
    <dbReference type="NCBI Taxonomy" id="400390"/>
    <lineage>
        <taxon>Bacteria</taxon>
        <taxon>Pseudomonadati</taxon>
        <taxon>Pseudomonadota</taxon>
        <taxon>Gammaproteobacteria</taxon>
        <taxon>Alkalimonas</taxon>
    </lineage>
</organism>
<dbReference type="InterPro" id="IPR000644">
    <property type="entry name" value="CBS_dom"/>
</dbReference>
<dbReference type="Gene3D" id="3.10.580.10">
    <property type="entry name" value="CBS-domain"/>
    <property type="match status" value="1"/>
</dbReference>
<dbReference type="RefSeq" id="WP_305893840.1">
    <property type="nucleotide sequence ID" value="NZ_JAUZVZ010000012.1"/>
</dbReference>
<proteinExistence type="predicted"/>